<dbReference type="Proteomes" id="UP000624279">
    <property type="component" value="Unassembled WGS sequence"/>
</dbReference>
<evidence type="ECO:0000259" key="2">
    <source>
        <dbReference type="PROSITE" id="PS51832"/>
    </source>
</evidence>
<dbReference type="Pfam" id="PF11871">
    <property type="entry name" value="DUF3391"/>
    <property type="match status" value="1"/>
</dbReference>
<dbReference type="EMBL" id="JACOGA010000022">
    <property type="protein sequence ID" value="MBC3875719.1"/>
    <property type="molecule type" value="Genomic_DNA"/>
</dbReference>
<dbReference type="InterPro" id="IPR021812">
    <property type="entry name" value="DUF3391"/>
</dbReference>
<dbReference type="Gene3D" id="1.10.3210.10">
    <property type="entry name" value="Hypothetical protein af1432"/>
    <property type="match status" value="1"/>
</dbReference>
<dbReference type="SUPFAM" id="SSF109604">
    <property type="entry name" value="HD-domain/PDEase-like"/>
    <property type="match status" value="1"/>
</dbReference>
<dbReference type="PANTHER" id="PTHR43155">
    <property type="entry name" value="CYCLIC DI-GMP PHOSPHODIESTERASE PA4108-RELATED"/>
    <property type="match status" value="1"/>
</dbReference>
<evidence type="ECO:0000313" key="3">
    <source>
        <dbReference type="EMBL" id="MBC3875719.1"/>
    </source>
</evidence>
<dbReference type="Pfam" id="PF13487">
    <property type="entry name" value="HD_5"/>
    <property type="match status" value="1"/>
</dbReference>
<reference evidence="3 4" key="1">
    <citation type="submission" date="2020-08" db="EMBL/GenBank/DDBJ databases">
        <title>Novel species isolated from subtropical streams in China.</title>
        <authorList>
            <person name="Lu H."/>
        </authorList>
    </citation>
    <scope>NUCLEOTIDE SEQUENCE [LARGE SCALE GENOMIC DNA]</scope>
    <source>
        <strain evidence="3 4">LX15W</strain>
    </source>
</reference>
<evidence type="ECO:0000313" key="4">
    <source>
        <dbReference type="Proteomes" id="UP000624279"/>
    </source>
</evidence>
<feature type="domain" description="HD-GYP" evidence="2">
    <location>
        <begin position="305"/>
        <end position="501"/>
    </location>
</feature>
<dbReference type="InterPro" id="IPR003607">
    <property type="entry name" value="HD/PDEase_dom"/>
</dbReference>
<dbReference type="CDD" id="cd00077">
    <property type="entry name" value="HDc"/>
    <property type="match status" value="1"/>
</dbReference>
<keyword evidence="4" id="KW-1185">Reference proteome</keyword>
<accession>A0ABR6YGZ4</accession>
<name>A0ABR6YGZ4_9BURK</name>
<comment type="caution">
    <text evidence="3">The sequence shown here is derived from an EMBL/GenBank/DDBJ whole genome shotgun (WGS) entry which is preliminary data.</text>
</comment>
<dbReference type="InterPro" id="IPR037522">
    <property type="entry name" value="HD_GYP_dom"/>
</dbReference>
<proteinExistence type="predicted"/>
<dbReference type="PROSITE" id="PS51832">
    <property type="entry name" value="HD_GYP"/>
    <property type="match status" value="1"/>
</dbReference>
<organism evidence="3 4">
    <name type="scientific">Undibacterium flavidum</name>
    <dbReference type="NCBI Taxonomy" id="2762297"/>
    <lineage>
        <taxon>Bacteria</taxon>
        <taxon>Pseudomonadati</taxon>
        <taxon>Pseudomonadota</taxon>
        <taxon>Betaproteobacteria</taxon>
        <taxon>Burkholderiales</taxon>
        <taxon>Oxalobacteraceae</taxon>
        <taxon>Undibacterium</taxon>
    </lineage>
</organism>
<feature type="compositionally biased region" description="Basic residues" evidence="1">
    <location>
        <begin position="134"/>
        <end position="153"/>
    </location>
</feature>
<dbReference type="PANTHER" id="PTHR43155:SF2">
    <property type="entry name" value="CYCLIC DI-GMP PHOSPHODIESTERASE PA4108"/>
    <property type="match status" value="1"/>
</dbReference>
<evidence type="ECO:0000256" key="1">
    <source>
        <dbReference type="SAM" id="MobiDB-lite"/>
    </source>
</evidence>
<dbReference type="RefSeq" id="WP_186943681.1">
    <property type="nucleotide sequence ID" value="NZ_JACOGA010000022.1"/>
</dbReference>
<protein>
    <submittedName>
        <fullName evidence="3">HD-GYP domain-containing protein</fullName>
    </submittedName>
</protein>
<sequence>MAYKTHQLCEALRIRIDDLRLGMFITDLDRPWAQTPFMLQGFLLSEALDLQTLQGLVKELVIDPRRSNEHALVHLPFDSLYELKQVGATNPRNALAHRVEIDEQQSQVDRVVGWLHRKFTKSDYATTHRLRHHPHHVQHQHPKKALHHHKNKATPHAPPEFARFEQAALHKEDETVAHSLSRTHTGANRQFAAMMQGMEPRDANNAGLNWWERWLRWSEQGRHLHRSLWNRPKHAKNKLRRPEYIPEEIHLVTYRDQVAMTEELVRARDVAEKADALIDKLHQDLRNMQSLELKEVLPTVQLLADSVISNPSAMMWLLRMRSENMKVVSHALKVSVYMLSLGRHIGFSKQQLIELGFIGLLLDIGKLEMPESLLEKPSKLSPAEAEIIQTHVNASINLLEAQAPLSVNVKLGIDQHHERMDGSGYPRGLVGAEISIFGRMAAIADSFAAMTSARSYGETRSSFDAMKELFRMADGQLHAPLVEEFVQAIGIFPVGSLIQLTTGEVAIVLEHNKVRRLDPKVLVLTKADKSLLEKPMMFDLMRQDLVDDTERISILRGLPDGAYGLVCHDFYKAS</sequence>
<feature type="region of interest" description="Disordered" evidence="1">
    <location>
        <begin position="134"/>
        <end position="156"/>
    </location>
</feature>
<gene>
    <name evidence="3" type="ORF">H8K55_19175</name>
</gene>